<sequence length="63" mass="7382">MIEKPKVDTNSPTWIAIREYHIARLDELRRKNDNPQSQDVTDRLRGQILEIKNLLSIEKPVGE</sequence>
<proteinExistence type="predicted"/>
<dbReference type="Proteomes" id="UP000264313">
    <property type="component" value="Unassembled WGS sequence"/>
</dbReference>
<organism evidence="1 2">
    <name type="scientific">Methylotenera mobilis</name>
    <dbReference type="NCBI Taxonomy" id="359408"/>
    <lineage>
        <taxon>Bacteria</taxon>
        <taxon>Pseudomonadati</taxon>
        <taxon>Pseudomonadota</taxon>
        <taxon>Betaproteobacteria</taxon>
        <taxon>Nitrosomonadales</taxon>
        <taxon>Methylophilaceae</taxon>
        <taxon>Methylotenera</taxon>
    </lineage>
</organism>
<name>A0A351RD27_9PROT</name>
<evidence type="ECO:0000313" key="2">
    <source>
        <dbReference type="Proteomes" id="UP000264313"/>
    </source>
</evidence>
<comment type="caution">
    <text evidence="1">The sequence shown here is derived from an EMBL/GenBank/DDBJ whole genome shotgun (WGS) entry which is preliminary data.</text>
</comment>
<evidence type="ECO:0008006" key="3">
    <source>
        <dbReference type="Google" id="ProtNLM"/>
    </source>
</evidence>
<reference evidence="1 2" key="1">
    <citation type="journal article" date="2018" name="Nat. Biotechnol.">
        <title>A standardized bacterial taxonomy based on genome phylogeny substantially revises the tree of life.</title>
        <authorList>
            <person name="Parks D.H."/>
            <person name="Chuvochina M."/>
            <person name="Waite D.W."/>
            <person name="Rinke C."/>
            <person name="Skarshewski A."/>
            <person name="Chaumeil P.A."/>
            <person name="Hugenholtz P."/>
        </authorList>
    </citation>
    <scope>NUCLEOTIDE SEQUENCE [LARGE SCALE GENOMIC DNA]</scope>
    <source>
        <strain evidence="1">UBA9958</strain>
    </source>
</reference>
<accession>A0A351RD27</accession>
<protein>
    <recommendedName>
        <fullName evidence="3">DUF465 domain-containing protein</fullName>
    </recommendedName>
</protein>
<gene>
    <name evidence="1" type="ORF">DCW48_10695</name>
</gene>
<dbReference type="AlphaFoldDB" id="A0A351RD27"/>
<dbReference type="EMBL" id="DNAA01000249">
    <property type="protein sequence ID" value="HBA09948.1"/>
    <property type="molecule type" value="Genomic_DNA"/>
</dbReference>
<evidence type="ECO:0000313" key="1">
    <source>
        <dbReference type="EMBL" id="HBA09948.1"/>
    </source>
</evidence>